<keyword evidence="3" id="KW-1185">Reference proteome</keyword>
<feature type="transmembrane region" description="Helical" evidence="1">
    <location>
        <begin position="39"/>
        <end position="62"/>
    </location>
</feature>
<feature type="transmembrane region" description="Helical" evidence="1">
    <location>
        <begin position="190"/>
        <end position="213"/>
    </location>
</feature>
<name>A0A2T8F5T0_9ACTN</name>
<dbReference type="RefSeq" id="WP_116573991.1">
    <property type="nucleotide sequence ID" value="NZ_QDGZ01000010.1"/>
</dbReference>
<feature type="transmembrane region" description="Helical" evidence="1">
    <location>
        <begin position="240"/>
        <end position="261"/>
    </location>
</feature>
<evidence type="ECO:0000313" key="2">
    <source>
        <dbReference type="EMBL" id="PVG81065.1"/>
    </source>
</evidence>
<accession>A0A2T8F5T0</accession>
<comment type="caution">
    <text evidence="2">The sequence shown here is derived from an EMBL/GenBank/DDBJ whole genome shotgun (WGS) entry which is preliminary data.</text>
</comment>
<reference evidence="2 3" key="1">
    <citation type="submission" date="2018-04" db="EMBL/GenBank/DDBJ databases">
        <title>Genome of Nocardioides gansuensis WSJ-1.</title>
        <authorList>
            <person name="Wu S."/>
            <person name="Wang G."/>
        </authorList>
    </citation>
    <scope>NUCLEOTIDE SEQUENCE [LARGE SCALE GENOMIC DNA]</scope>
    <source>
        <strain evidence="2 3">WSJ-1</strain>
    </source>
</reference>
<keyword evidence="1" id="KW-0812">Transmembrane</keyword>
<organism evidence="2 3">
    <name type="scientific">Nocardioides gansuensis</name>
    <dbReference type="NCBI Taxonomy" id="2138300"/>
    <lineage>
        <taxon>Bacteria</taxon>
        <taxon>Bacillati</taxon>
        <taxon>Actinomycetota</taxon>
        <taxon>Actinomycetes</taxon>
        <taxon>Propionibacteriales</taxon>
        <taxon>Nocardioidaceae</taxon>
        <taxon>Nocardioides</taxon>
    </lineage>
</organism>
<gene>
    <name evidence="2" type="ORF">DDE18_19810</name>
</gene>
<dbReference type="EMBL" id="QDGZ01000010">
    <property type="protein sequence ID" value="PVG81065.1"/>
    <property type="molecule type" value="Genomic_DNA"/>
</dbReference>
<dbReference type="Proteomes" id="UP000246018">
    <property type="component" value="Unassembled WGS sequence"/>
</dbReference>
<evidence type="ECO:0000256" key="1">
    <source>
        <dbReference type="SAM" id="Phobius"/>
    </source>
</evidence>
<keyword evidence="1" id="KW-0472">Membrane</keyword>
<proteinExistence type="predicted"/>
<evidence type="ECO:0000313" key="3">
    <source>
        <dbReference type="Proteomes" id="UP000246018"/>
    </source>
</evidence>
<keyword evidence="1" id="KW-1133">Transmembrane helix</keyword>
<feature type="transmembrane region" description="Helical" evidence="1">
    <location>
        <begin position="160"/>
        <end position="183"/>
    </location>
</feature>
<feature type="transmembrane region" description="Helical" evidence="1">
    <location>
        <begin position="115"/>
        <end position="140"/>
    </location>
</feature>
<feature type="transmembrane region" description="Helical" evidence="1">
    <location>
        <begin position="74"/>
        <end position="94"/>
    </location>
</feature>
<protein>
    <submittedName>
        <fullName evidence="2">ABC transporter permease</fullName>
    </submittedName>
</protein>
<sequence>MTALADEPVQIELDHDDAVPFSRLVSVELRKMRDTRSGFWLLLLTGVLLVAAAAIALLVTLLNDIELTPVTLAQIMMVPFSLLLPVLAITSVTSEWSQRTGLVTFALEPHRMRAIAAKLVMVLLLALATTVLGFAVGAVTNALYGALGDTPADWSLDASALSWTLITQLLYFLMAFGFGLVLLSTPAAVAMFYVVAMLLPFMVYGPLFGLVSWGPDVVPWLDLGFATTPLAGGEAADVTVYAQVAVTSLVWVALPLVGGLMRVRQAELK</sequence>
<dbReference type="AlphaFoldDB" id="A0A2T8F5T0"/>
<dbReference type="OrthoDB" id="3822725at2"/>